<evidence type="ECO:0000313" key="2">
    <source>
        <dbReference type="Proteomes" id="UP001054252"/>
    </source>
</evidence>
<comment type="caution">
    <text evidence="1">The sequence shown here is derived from an EMBL/GenBank/DDBJ whole genome shotgun (WGS) entry which is preliminary data.</text>
</comment>
<proteinExistence type="predicted"/>
<gene>
    <name evidence="1" type="ORF">SLEP1_g39028</name>
</gene>
<keyword evidence="2" id="KW-1185">Reference proteome</keyword>
<accession>A0AAV5KZ71</accession>
<name>A0AAV5KZ71_9ROSI</name>
<evidence type="ECO:0000313" key="1">
    <source>
        <dbReference type="EMBL" id="GKV30184.1"/>
    </source>
</evidence>
<dbReference type="EMBL" id="BPVZ01000086">
    <property type="protein sequence ID" value="GKV30184.1"/>
    <property type="molecule type" value="Genomic_DNA"/>
</dbReference>
<reference evidence="1 2" key="1">
    <citation type="journal article" date="2021" name="Commun. Biol.">
        <title>The genome of Shorea leprosula (Dipterocarpaceae) highlights the ecological relevance of drought in aseasonal tropical rainforests.</title>
        <authorList>
            <person name="Ng K.K.S."/>
            <person name="Kobayashi M.J."/>
            <person name="Fawcett J.A."/>
            <person name="Hatakeyama M."/>
            <person name="Paape T."/>
            <person name="Ng C.H."/>
            <person name="Ang C.C."/>
            <person name="Tnah L.H."/>
            <person name="Lee C.T."/>
            <person name="Nishiyama T."/>
            <person name="Sese J."/>
            <person name="O'Brien M.J."/>
            <person name="Copetti D."/>
            <person name="Mohd Noor M.I."/>
            <person name="Ong R.C."/>
            <person name="Putra M."/>
            <person name="Sireger I.Z."/>
            <person name="Indrioko S."/>
            <person name="Kosugi Y."/>
            <person name="Izuno A."/>
            <person name="Isagi Y."/>
            <person name="Lee S.L."/>
            <person name="Shimizu K.K."/>
        </authorList>
    </citation>
    <scope>NUCLEOTIDE SEQUENCE [LARGE SCALE GENOMIC DNA]</scope>
    <source>
        <strain evidence="1">214</strain>
    </source>
</reference>
<organism evidence="1 2">
    <name type="scientific">Rubroshorea leprosula</name>
    <dbReference type="NCBI Taxonomy" id="152421"/>
    <lineage>
        <taxon>Eukaryota</taxon>
        <taxon>Viridiplantae</taxon>
        <taxon>Streptophyta</taxon>
        <taxon>Embryophyta</taxon>
        <taxon>Tracheophyta</taxon>
        <taxon>Spermatophyta</taxon>
        <taxon>Magnoliopsida</taxon>
        <taxon>eudicotyledons</taxon>
        <taxon>Gunneridae</taxon>
        <taxon>Pentapetalae</taxon>
        <taxon>rosids</taxon>
        <taxon>malvids</taxon>
        <taxon>Malvales</taxon>
        <taxon>Dipterocarpaceae</taxon>
        <taxon>Rubroshorea</taxon>
    </lineage>
</organism>
<sequence length="42" mass="4994">MRLGAQHTRLSGQHLMGQRKGDRWGNLLDYDLFFYVVLTFDH</sequence>
<protein>
    <submittedName>
        <fullName evidence="1">Uncharacterized protein</fullName>
    </submittedName>
</protein>
<dbReference type="AlphaFoldDB" id="A0AAV5KZ71"/>
<dbReference type="Proteomes" id="UP001054252">
    <property type="component" value="Unassembled WGS sequence"/>
</dbReference>